<accession>A0ABN7XU83</accession>
<organism evidence="1 2">
    <name type="scientific">Cupriavidus pampae</name>
    <dbReference type="NCBI Taxonomy" id="659251"/>
    <lineage>
        <taxon>Bacteria</taxon>
        <taxon>Pseudomonadati</taxon>
        <taxon>Pseudomonadota</taxon>
        <taxon>Betaproteobacteria</taxon>
        <taxon>Burkholderiales</taxon>
        <taxon>Burkholderiaceae</taxon>
        <taxon>Cupriavidus</taxon>
    </lineage>
</organism>
<protein>
    <submittedName>
        <fullName evidence="1">Uncharacterized protein</fullName>
    </submittedName>
</protein>
<name>A0ABN7XU83_9BURK</name>
<reference evidence="1 2" key="1">
    <citation type="submission" date="2021-08" db="EMBL/GenBank/DDBJ databases">
        <authorList>
            <person name="Peeters C."/>
        </authorList>
    </citation>
    <scope>NUCLEOTIDE SEQUENCE [LARGE SCALE GENOMIC DNA]</scope>
    <source>
        <strain evidence="1 2">LMG 32289</strain>
    </source>
</reference>
<keyword evidence="2" id="KW-1185">Reference proteome</keyword>
<evidence type="ECO:0000313" key="2">
    <source>
        <dbReference type="Proteomes" id="UP000706525"/>
    </source>
</evidence>
<evidence type="ECO:0000313" key="1">
    <source>
        <dbReference type="EMBL" id="CAG9163953.1"/>
    </source>
</evidence>
<gene>
    <name evidence="1" type="ORF">LMG32289_00284</name>
</gene>
<comment type="caution">
    <text evidence="1">The sequence shown here is derived from an EMBL/GenBank/DDBJ whole genome shotgun (WGS) entry which is preliminary data.</text>
</comment>
<sequence length="70" mass="8290">MRENPTYRERVLLACDVIRRGKVEAYLDSCPPEVAARARSIKLTFEEARRMFKLAVRLHDERMRNARTPE</sequence>
<proteinExistence type="predicted"/>
<dbReference type="EMBL" id="CAJZAG010000001">
    <property type="protein sequence ID" value="CAG9163953.1"/>
    <property type="molecule type" value="Genomic_DNA"/>
</dbReference>
<dbReference type="Proteomes" id="UP000706525">
    <property type="component" value="Unassembled WGS sequence"/>
</dbReference>